<reference evidence="2 3" key="1">
    <citation type="journal article" date="2018" name="Science">
        <title>The opium poppy genome and morphinan production.</title>
        <authorList>
            <person name="Guo L."/>
            <person name="Winzer T."/>
            <person name="Yang X."/>
            <person name="Li Y."/>
            <person name="Ning Z."/>
            <person name="He Z."/>
            <person name="Teodor R."/>
            <person name="Lu Y."/>
            <person name="Bowser T.A."/>
            <person name="Graham I.A."/>
            <person name="Ye K."/>
        </authorList>
    </citation>
    <scope>NUCLEOTIDE SEQUENCE [LARGE SCALE GENOMIC DNA]</scope>
    <source>
        <strain evidence="3">cv. HN1</strain>
        <tissue evidence="2">Leaves</tissue>
    </source>
</reference>
<keyword evidence="1" id="KW-0175">Coiled coil</keyword>
<dbReference type="AlphaFoldDB" id="A0A4Y7LDQ3"/>
<name>A0A4Y7LDQ3_PAPSO</name>
<evidence type="ECO:0000256" key="1">
    <source>
        <dbReference type="SAM" id="Coils"/>
    </source>
</evidence>
<dbReference type="Gramene" id="RZC82678">
    <property type="protein sequence ID" value="RZC82678"/>
    <property type="gene ID" value="C5167_045464"/>
</dbReference>
<dbReference type="Proteomes" id="UP000316621">
    <property type="component" value="Chromosome 11"/>
</dbReference>
<dbReference type="EMBL" id="CM010725">
    <property type="protein sequence ID" value="RZC82678.1"/>
    <property type="molecule type" value="Genomic_DNA"/>
</dbReference>
<evidence type="ECO:0000313" key="3">
    <source>
        <dbReference type="Proteomes" id="UP000316621"/>
    </source>
</evidence>
<organism evidence="2 3">
    <name type="scientific">Papaver somniferum</name>
    <name type="common">Opium poppy</name>
    <dbReference type="NCBI Taxonomy" id="3469"/>
    <lineage>
        <taxon>Eukaryota</taxon>
        <taxon>Viridiplantae</taxon>
        <taxon>Streptophyta</taxon>
        <taxon>Embryophyta</taxon>
        <taxon>Tracheophyta</taxon>
        <taxon>Spermatophyta</taxon>
        <taxon>Magnoliopsida</taxon>
        <taxon>Ranunculales</taxon>
        <taxon>Papaveraceae</taxon>
        <taxon>Papaveroideae</taxon>
        <taxon>Papaver</taxon>
    </lineage>
</organism>
<evidence type="ECO:0000313" key="2">
    <source>
        <dbReference type="EMBL" id="RZC82678.1"/>
    </source>
</evidence>
<proteinExistence type="predicted"/>
<gene>
    <name evidence="2" type="ORF">C5167_045464</name>
</gene>
<feature type="coiled-coil region" evidence="1">
    <location>
        <begin position="61"/>
        <end position="117"/>
    </location>
</feature>
<accession>A0A4Y7LDQ3</accession>
<sequence>MMSSIEEFKRRCKELAAQAESRQKNQVSLEEKLKDYKTKYNEMYVRFKENKEIGVSLENDLNEYKRTCIELYERVESLEKDNRNAKSVDGGICIESIDKLNKEITDLRHEKRSADGDTKILISKFTELESQTALHLKELTDYKVNCHSLSVELKEKEMECLGYESKLKDLASIMGVLQDEREGYKTTLKGLREQITSLAENRKILCYREKKAEERISCLQEVIKTFVECNKKLKNDEGAAECVQLSRESKMCSYPDVNRDEHVSASISIERQSEPLVNLNGDKEKASSLFSMELENRENKEINIELEKREIALLKPDSLTSR</sequence>
<keyword evidence="3" id="KW-1185">Reference proteome</keyword>
<protein>
    <submittedName>
        <fullName evidence="2">Uncharacterized protein</fullName>
    </submittedName>
</protein>
<feature type="coiled-coil region" evidence="1">
    <location>
        <begin position="174"/>
        <end position="201"/>
    </location>
</feature>